<evidence type="ECO:0000313" key="1">
    <source>
        <dbReference type="EMBL" id="MBM6949427.1"/>
    </source>
</evidence>
<evidence type="ECO:0000313" key="2">
    <source>
        <dbReference type="Proteomes" id="UP000705508"/>
    </source>
</evidence>
<proteinExistence type="predicted"/>
<gene>
    <name evidence="1" type="ORF">H6A20_12365</name>
</gene>
<protein>
    <submittedName>
        <fullName evidence="1">Uncharacterized protein</fullName>
    </submittedName>
</protein>
<sequence length="155" mass="18267">MYIQQKKNEDAAVLLERKLNSSIQEIFLMLDQLATVTVREGNTERARELARYSRQVMEIYPWDYSTFVVEFTVAAEAREADRCLELLEQMLQALSVPFRLEKSVLFAHQPAKEPDPAMGRQIKETLLTALERDEEYAFIREQEGYQELRRKYADR</sequence>
<organism evidence="1 2">
    <name type="scientific">Mordavella massiliensis</name>
    <dbReference type="NCBI Taxonomy" id="1871024"/>
    <lineage>
        <taxon>Bacteria</taxon>
        <taxon>Bacillati</taxon>
        <taxon>Bacillota</taxon>
        <taxon>Clostridia</taxon>
        <taxon>Eubacteriales</taxon>
        <taxon>Clostridiaceae</taxon>
        <taxon>Mordavella</taxon>
    </lineage>
</organism>
<reference evidence="1" key="1">
    <citation type="submission" date="2020-08" db="EMBL/GenBank/DDBJ databases">
        <authorList>
            <person name="Cejkova D."/>
            <person name="Kubasova T."/>
            <person name="Jahodarova E."/>
            <person name="Rychlik I."/>
        </authorList>
    </citation>
    <scope>NUCLEOTIDE SEQUENCE</scope>
    <source>
        <strain evidence="1">An582</strain>
    </source>
</reference>
<reference evidence="1" key="2">
    <citation type="journal article" date="2021" name="Sci. Rep.">
        <title>The distribution of antibiotic resistance genes in chicken gut microbiota commensals.</title>
        <authorList>
            <person name="Juricova H."/>
            <person name="Matiasovicova J."/>
            <person name="Kubasova T."/>
            <person name="Cejkova D."/>
            <person name="Rychlik I."/>
        </authorList>
    </citation>
    <scope>NUCLEOTIDE SEQUENCE</scope>
    <source>
        <strain evidence="1">An582</strain>
    </source>
</reference>
<dbReference type="Proteomes" id="UP000705508">
    <property type="component" value="Unassembled WGS sequence"/>
</dbReference>
<dbReference type="EMBL" id="JACJKS010000027">
    <property type="protein sequence ID" value="MBM6949427.1"/>
    <property type="molecule type" value="Genomic_DNA"/>
</dbReference>
<dbReference type="AlphaFoldDB" id="A0A938XG36"/>
<accession>A0A938XG36</accession>
<name>A0A938XG36_9CLOT</name>
<comment type="caution">
    <text evidence="1">The sequence shown here is derived from an EMBL/GenBank/DDBJ whole genome shotgun (WGS) entry which is preliminary data.</text>
</comment>